<dbReference type="InterPro" id="IPR007197">
    <property type="entry name" value="rSAM"/>
</dbReference>
<dbReference type="PANTHER" id="PTHR11228">
    <property type="entry name" value="RADICAL SAM DOMAIN PROTEIN"/>
    <property type="match status" value="1"/>
</dbReference>
<dbReference type="PANTHER" id="PTHR11228:SF7">
    <property type="entry name" value="PQQA PEPTIDE CYCLASE"/>
    <property type="match status" value="1"/>
</dbReference>
<evidence type="ECO:0000313" key="7">
    <source>
        <dbReference type="Proteomes" id="UP000230132"/>
    </source>
</evidence>
<evidence type="ECO:0000256" key="3">
    <source>
        <dbReference type="ARBA" id="ARBA00023004"/>
    </source>
</evidence>
<protein>
    <recommendedName>
        <fullName evidence="5">Radical SAM core domain-containing protein</fullName>
    </recommendedName>
</protein>
<gene>
    <name evidence="6" type="ORF">COU05_01660</name>
</gene>
<keyword evidence="3" id="KW-0408">Iron</keyword>
<proteinExistence type="predicted"/>
<name>A0A2H0UWN6_9BACT</name>
<dbReference type="InterPro" id="IPR013785">
    <property type="entry name" value="Aldolase_TIM"/>
</dbReference>
<dbReference type="SUPFAM" id="SSF102114">
    <property type="entry name" value="Radical SAM enzymes"/>
    <property type="match status" value="1"/>
</dbReference>
<dbReference type="Proteomes" id="UP000230132">
    <property type="component" value="Unassembled WGS sequence"/>
</dbReference>
<organism evidence="6 7">
    <name type="scientific">bacterium (Candidatus Gribaldobacteria) CG10_big_fil_rev_8_21_14_0_10_37_21</name>
    <dbReference type="NCBI Taxonomy" id="2014275"/>
    <lineage>
        <taxon>Bacteria</taxon>
        <taxon>Candidatus Gribaldobacteria</taxon>
    </lineage>
</organism>
<dbReference type="Gene3D" id="3.20.20.70">
    <property type="entry name" value="Aldolase class I"/>
    <property type="match status" value="1"/>
</dbReference>
<keyword evidence="2" id="KW-0479">Metal-binding</keyword>
<keyword evidence="4" id="KW-0411">Iron-sulfur</keyword>
<dbReference type="InterPro" id="IPR058240">
    <property type="entry name" value="rSAM_sf"/>
</dbReference>
<feature type="domain" description="Radical SAM core" evidence="5">
    <location>
        <begin position="9"/>
        <end position="221"/>
    </location>
</feature>
<dbReference type="GO" id="GO:0003824">
    <property type="term" value="F:catalytic activity"/>
    <property type="evidence" value="ECO:0007669"/>
    <property type="project" value="InterPro"/>
</dbReference>
<dbReference type="CDD" id="cd01335">
    <property type="entry name" value="Radical_SAM"/>
    <property type="match status" value="1"/>
</dbReference>
<evidence type="ECO:0000256" key="2">
    <source>
        <dbReference type="ARBA" id="ARBA00022723"/>
    </source>
</evidence>
<dbReference type="Pfam" id="PF04055">
    <property type="entry name" value="Radical_SAM"/>
    <property type="match status" value="1"/>
</dbReference>
<dbReference type="GO" id="GO:0051536">
    <property type="term" value="F:iron-sulfur cluster binding"/>
    <property type="evidence" value="ECO:0007669"/>
    <property type="project" value="UniProtKB-KW"/>
</dbReference>
<dbReference type="SFLD" id="SFLDG01067">
    <property type="entry name" value="SPASM/twitch_domain_containing"/>
    <property type="match status" value="1"/>
</dbReference>
<comment type="caution">
    <text evidence="6">The sequence shown here is derived from an EMBL/GenBank/DDBJ whole genome shotgun (WGS) entry which is preliminary data.</text>
</comment>
<dbReference type="SFLD" id="SFLDS00029">
    <property type="entry name" value="Radical_SAM"/>
    <property type="match status" value="1"/>
</dbReference>
<dbReference type="AlphaFoldDB" id="A0A2H0UWN6"/>
<dbReference type="GO" id="GO:0046872">
    <property type="term" value="F:metal ion binding"/>
    <property type="evidence" value="ECO:0007669"/>
    <property type="project" value="UniProtKB-KW"/>
</dbReference>
<dbReference type="PROSITE" id="PS51918">
    <property type="entry name" value="RADICAL_SAM"/>
    <property type="match status" value="1"/>
</dbReference>
<evidence type="ECO:0000259" key="5">
    <source>
        <dbReference type="PROSITE" id="PS51918"/>
    </source>
</evidence>
<dbReference type="EMBL" id="PFAX01000018">
    <property type="protein sequence ID" value="PIR90500.1"/>
    <property type="molecule type" value="Genomic_DNA"/>
</dbReference>
<sequence>MDAFFAQFTGNLKEIFAYITLRCNMKCLHCYLGEAKQEDMPLKEYTNIVQQLVKMGASKLTLLGGEPTLHPLFFKFITVAKKQGVNCVRVDTNGSFNAKILEKPVFKLADELSFSLEGANANTHQAVRPFSNYELLIKNIQKAIRLDYQTRVTMTVNSLNLNQIIPLVSQLSDLGVKSLNLHLISENGLAKQNQQLLVSAKCWIHTRQKLEKELLKFSNIEVKVPFRFIKGQINEQKKTITCEAVKNSRVLIMPNLKIYSCPLLLDVGRNFAYFKNGKFFYSTDYQNNIFSPKNVKGSACPILTAEHKQKYFQEDTYPVCVSYKYSNKNLCNI</sequence>
<keyword evidence="1" id="KW-0949">S-adenosyl-L-methionine</keyword>
<evidence type="ECO:0000256" key="4">
    <source>
        <dbReference type="ARBA" id="ARBA00023014"/>
    </source>
</evidence>
<evidence type="ECO:0000313" key="6">
    <source>
        <dbReference type="EMBL" id="PIR90500.1"/>
    </source>
</evidence>
<reference evidence="7" key="1">
    <citation type="submission" date="2017-09" db="EMBL/GenBank/DDBJ databases">
        <title>Depth-based differentiation of microbial function through sediment-hosted aquifers and enrichment of novel symbionts in the deep terrestrial subsurface.</title>
        <authorList>
            <person name="Probst A.J."/>
            <person name="Ladd B."/>
            <person name="Jarett J.K."/>
            <person name="Geller-Mcgrath D.E."/>
            <person name="Sieber C.M.K."/>
            <person name="Emerson J.B."/>
            <person name="Anantharaman K."/>
            <person name="Thomas B.C."/>
            <person name="Malmstrom R."/>
            <person name="Stieglmeier M."/>
            <person name="Klingl A."/>
            <person name="Woyke T."/>
            <person name="Ryan C.M."/>
            <person name="Banfield J.F."/>
        </authorList>
    </citation>
    <scope>NUCLEOTIDE SEQUENCE [LARGE SCALE GENOMIC DNA]</scope>
</reference>
<evidence type="ECO:0000256" key="1">
    <source>
        <dbReference type="ARBA" id="ARBA00022691"/>
    </source>
</evidence>
<dbReference type="InterPro" id="IPR050377">
    <property type="entry name" value="Radical_SAM_PqqE_MftC-like"/>
</dbReference>
<accession>A0A2H0UWN6</accession>